<proteinExistence type="predicted"/>
<dbReference type="Pfam" id="PF00486">
    <property type="entry name" value="Trans_reg_C"/>
    <property type="match status" value="1"/>
</dbReference>
<dbReference type="InterPro" id="IPR001789">
    <property type="entry name" value="Sig_transdc_resp-reg_receiver"/>
</dbReference>
<dbReference type="SMART" id="SM00862">
    <property type="entry name" value="Trans_reg_C"/>
    <property type="match status" value="1"/>
</dbReference>
<evidence type="ECO:0000256" key="4">
    <source>
        <dbReference type="ARBA" id="ARBA00023012"/>
    </source>
</evidence>
<protein>
    <recommendedName>
        <fullName evidence="11">Heme response regulator HssR</fullName>
    </recommendedName>
</protein>
<evidence type="ECO:0000256" key="8">
    <source>
        <dbReference type="ARBA" id="ARBA00023159"/>
    </source>
</evidence>
<evidence type="ECO:0000256" key="11">
    <source>
        <dbReference type="ARBA" id="ARBA00039976"/>
    </source>
</evidence>
<dbReference type="CDD" id="cd00383">
    <property type="entry name" value="trans_reg_C"/>
    <property type="match status" value="1"/>
</dbReference>
<comment type="subcellular location">
    <subcellularLocation>
        <location evidence="1">Cytoplasm</location>
    </subcellularLocation>
</comment>
<accession>A0ABX2SX33</accession>
<evidence type="ECO:0000256" key="10">
    <source>
        <dbReference type="ARBA" id="ARBA00037471"/>
    </source>
</evidence>
<name>A0ABX2SX33_9BACL</name>
<dbReference type="InterPro" id="IPR039420">
    <property type="entry name" value="WalR-like"/>
</dbReference>
<keyword evidence="9" id="KW-0804">Transcription</keyword>
<keyword evidence="7 13" id="KW-0238">DNA-binding</keyword>
<evidence type="ECO:0000256" key="7">
    <source>
        <dbReference type="ARBA" id="ARBA00023125"/>
    </source>
</evidence>
<dbReference type="Gene3D" id="1.10.10.10">
    <property type="entry name" value="Winged helix-like DNA-binding domain superfamily/Winged helix DNA-binding domain"/>
    <property type="match status" value="1"/>
</dbReference>
<dbReference type="EMBL" id="JACBYF010000001">
    <property type="protein sequence ID" value="NYS46745.1"/>
    <property type="molecule type" value="Genomic_DNA"/>
</dbReference>
<evidence type="ECO:0000256" key="6">
    <source>
        <dbReference type="ARBA" id="ARBA00023026"/>
    </source>
</evidence>
<evidence type="ECO:0000256" key="1">
    <source>
        <dbReference type="ARBA" id="ARBA00004496"/>
    </source>
</evidence>
<keyword evidence="5" id="KW-0805">Transcription regulation</keyword>
<evidence type="ECO:0000256" key="5">
    <source>
        <dbReference type="ARBA" id="ARBA00023015"/>
    </source>
</evidence>
<keyword evidence="8" id="KW-0010">Activator</keyword>
<comment type="function">
    <text evidence="10">Member of the two-component regulatory system HssS/HssR involved in intracellular heme homeostasis and tempering of staphylococcal virulence. Phosphorylated HssR binds to a direct repeat sequence within hrtAB promoter and activates the expression of hrtAB, an efflux pump, in response to extracellular heme, hemin, hemoglobin or blood.</text>
</comment>
<evidence type="ECO:0000256" key="13">
    <source>
        <dbReference type="PROSITE-ProRule" id="PRU01091"/>
    </source>
</evidence>
<reference evidence="16 17" key="1">
    <citation type="submission" date="2020-07" db="EMBL/GenBank/DDBJ databases">
        <title>MOT database genomes.</title>
        <authorList>
            <person name="Joseph S."/>
            <person name="Aduse-Opoku J."/>
            <person name="Hashim A."/>
            <person name="Wade W."/>
            <person name="Curtis M."/>
        </authorList>
    </citation>
    <scope>NUCLEOTIDE SEQUENCE [LARGE SCALE GENOMIC DNA]</scope>
    <source>
        <strain evidence="16 17">CIP 106318</strain>
    </source>
</reference>
<dbReference type="InterPro" id="IPR011006">
    <property type="entry name" value="CheY-like_superfamily"/>
</dbReference>
<evidence type="ECO:0000259" key="14">
    <source>
        <dbReference type="PROSITE" id="PS50110"/>
    </source>
</evidence>
<keyword evidence="2" id="KW-0963">Cytoplasm</keyword>
<dbReference type="Gene3D" id="3.40.50.2300">
    <property type="match status" value="1"/>
</dbReference>
<dbReference type="InterPro" id="IPR036388">
    <property type="entry name" value="WH-like_DNA-bd_sf"/>
</dbReference>
<dbReference type="PANTHER" id="PTHR48111:SF49">
    <property type="entry name" value="HEME RESPONSE REGULATOR HSSR"/>
    <property type="match status" value="1"/>
</dbReference>
<evidence type="ECO:0000313" key="17">
    <source>
        <dbReference type="Proteomes" id="UP000531840"/>
    </source>
</evidence>
<sequence length="225" mass="25912">MRSVLVVEDDKVLNKLICSKLKIDGFKVIPAFDGSEAIDVMDKEFVDLIICDVMMPKINGFELTKILRETNNNLPILMITAKDQLEDIEEGFESGIDDYMIKPINLKEMMLRVNALLRRSKISNDNILNVGQTTLDYETMLATLKGEIIELAPKEFKIIFLLLSNPNKIYTRLDILDQIWGLDSDVDERTIDTHIKKLRKKFENQEDFEIATIRGLGYKISLIER</sequence>
<feature type="modified residue" description="4-aspartylphosphate" evidence="12">
    <location>
        <position position="52"/>
    </location>
</feature>
<evidence type="ECO:0000256" key="3">
    <source>
        <dbReference type="ARBA" id="ARBA00022553"/>
    </source>
</evidence>
<keyword evidence="4" id="KW-0902">Two-component regulatory system</keyword>
<feature type="DNA-binding region" description="OmpR/PhoB-type" evidence="13">
    <location>
        <begin position="125"/>
        <end position="222"/>
    </location>
</feature>
<feature type="domain" description="Response regulatory" evidence="14">
    <location>
        <begin position="3"/>
        <end position="117"/>
    </location>
</feature>
<dbReference type="PANTHER" id="PTHR48111">
    <property type="entry name" value="REGULATOR OF RPOS"/>
    <property type="match status" value="1"/>
</dbReference>
<dbReference type="InterPro" id="IPR001867">
    <property type="entry name" value="OmpR/PhoB-type_DNA-bd"/>
</dbReference>
<gene>
    <name evidence="16" type="ORF">HZY85_00855</name>
</gene>
<keyword evidence="6" id="KW-0843">Virulence</keyword>
<evidence type="ECO:0000259" key="15">
    <source>
        <dbReference type="PROSITE" id="PS51755"/>
    </source>
</evidence>
<comment type="caution">
    <text evidence="16">The sequence shown here is derived from an EMBL/GenBank/DDBJ whole genome shotgun (WGS) entry which is preliminary data.</text>
</comment>
<keyword evidence="17" id="KW-1185">Reference proteome</keyword>
<dbReference type="RefSeq" id="WP_179939896.1">
    <property type="nucleotide sequence ID" value="NZ_JACBYF010000001.1"/>
</dbReference>
<keyword evidence="3 12" id="KW-0597">Phosphoprotein</keyword>
<dbReference type="PROSITE" id="PS51755">
    <property type="entry name" value="OMPR_PHOB"/>
    <property type="match status" value="1"/>
</dbReference>
<feature type="domain" description="OmpR/PhoB-type" evidence="15">
    <location>
        <begin position="125"/>
        <end position="222"/>
    </location>
</feature>
<evidence type="ECO:0000256" key="9">
    <source>
        <dbReference type="ARBA" id="ARBA00023163"/>
    </source>
</evidence>
<dbReference type="Pfam" id="PF00072">
    <property type="entry name" value="Response_reg"/>
    <property type="match status" value="1"/>
</dbReference>
<dbReference type="SMART" id="SM00448">
    <property type="entry name" value="REC"/>
    <property type="match status" value="1"/>
</dbReference>
<organism evidence="16 17">
    <name type="scientific">Gemelliphila palaticanis</name>
    <dbReference type="NCBI Taxonomy" id="81950"/>
    <lineage>
        <taxon>Bacteria</taxon>
        <taxon>Bacillati</taxon>
        <taxon>Bacillota</taxon>
        <taxon>Bacilli</taxon>
        <taxon>Bacillales</taxon>
        <taxon>Gemellaceae</taxon>
        <taxon>Gemelliphila</taxon>
    </lineage>
</organism>
<dbReference type="Proteomes" id="UP000531840">
    <property type="component" value="Unassembled WGS sequence"/>
</dbReference>
<evidence type="ECO:0000313" key="16">
    <source>
        <dbReference type="EMBL" id="NYS46745.1"/>
    </source>
</evidence>
<evidence type="ECO:0000256" key="2">
    <source>
        <dbReference type="ARBA" id="ARBA00022490"/>
    </source>
</evidence>
<dbReference type="PROSITE" id="PS50110">
    <property type="entry name" value="RESPONSE_REGULATORY"/>
    <property type="match status" value="1"/>
</dbReference>
<evidence type="ECO:0000256" key="12">
    <source>
        <dbReference type="PROSITE-ProRule" id="PRU00169"/>
    </source>
</evidence>
<dbReference type="SUPFAM" id="SSF52172">
    <property type="entry name" value="CheY-like"/>
    <property type="match status" value="1"/>
</dbReference>